<evidence type="ECO:0000256" key="12">
    <source>
        <dbReference type="SAM" id="Phobius"/>
    </source>
</evidence>
<reference evidence="13 14" key="1">
    <citation type="submission" date="2017-06" db="EMBL/GenBank/DDBJ databases">
        <title>Ant-infecting Ophiocordyceps genomes reveal a high diversity of potential behavioral manipulation genes and a possible major role for enterotoxins.</title>
        <authorList>
            <person name="De Bekker C."/>
            <person name="Evans H.C."/>
            <person name="Brachmann A."/>
            <person name="Hughes D.P."/>
        </authorList>
    </citation>
    <scope>NUCLEOTIDE SEQUENCE [LARGE SCALE GENOMIC DNA]</scope>
    <source>
        <strain evidence="13 14">Map16</strain>
    </source>
</reference>
<dbReference type="Gene3D" id="3.40.50.300">
    <property type="entry name" value="P-loop containing nucleotide triphosphate hydrolases"/>
    <property type="match status" value="1"/>
</dbReference>
<feature type="compositionally biased region" description="Polar residues" evidence="11">
    <location>
        <begin position="77"/>
        <end position="99"/>
    </location>
</feature>
<dbReference type="Proteomes" id="UP000226431">
    <property type="component" value="Unassembled WGS sequence"/>
</dbReference>
<dbReference type="STRING" id="2004952.A0A2C5YNN2"/>
<evidence type="ECO:0000256" key="8">
    <source>
        <dbReference type="ARBA" id="ARBA00023134"/>
    </source>
</evidence>
<evidence type="ECO:0000256" key="9">
    <source>
        <dbReference type="ARBA" id="ARBA00023136"/>
    </source>
</evidence>
<evidence type="ECO:0000256" key="6">
    <source>
        <dbReference type="ARBA" id="ARBA00022824"/>
    </source>
</evidence>
<accession>A0A2C5YNN2</accession>
<gene>
    <name evidence="13" type="ORF">CDD80_6056</name>
</gene>
<name>A0A2C5YNN2_9HYPO</name>
<evidence type="ECO:0000313" key="13">
    <source>
        <dbReference type="EMBL" id="PHH70377.1"/>
    </source>
</evidence>
<dbReference type="AlphaFoldDB" id="A0A2C5YNN2"/>
<dbReference type="InterPro" id="IPR019009">
    <property type="entry name" value="SRP_receptor_beta_su"/>
</dbReference>
<keyword evidence="6" id="KW-0256">Endoplasmic reticulum</keyword>
<evidence type="ECO:0000256" key="7">
    <source>
        <dbReference type="ARBA" id="ARBA00022989"/>
    </source>
</evidence>
<feature type="transmembrane region" description="Helical" evidence="12">
    <location>
        <begin position="16"/>
        <end position="38"/>
    </location>
</feature>
<dbReference type="GO" id="GO:0005789">
    <property type="term" value="C:endoplasmic reticulum membrane"/>
    <property type="evidence" value="ECO:0007669"/>
    <property type="project" value="UniProtKB-SubCell"/>
</dbReference>
<keyword evidence="9 12" id="KW-0472">Membrane</keyword>
<sequence>MSSIPHLIESLLTPSLPVLLLGLLIVIGAPILLHLIVISSSSAYTSPPAILLLGPPAAGKTALATALERGSLSSSSAGPSQTRTSQVSHAVELNASTDSSSRRSFRNHDDASGTHTKFRLVDTPGHAKLRSAAMASLAGERRLKAVVFLVDAAALAEQDALVPTAAYLYDLLLFLQRRAAAAKSGTRLAVPILIAANKTDLFTALPAAVVRTRLESELTRIRASRSKGLLDSGVGIDDVGESEDGWLGEYGSADFSMEQMREFDIDIDVIGGSVTGHGEGGPDIDGWWWWMAQRVS</sequence>
<dbReference type="EMBL" id="NJES01000634">
    <property type="protein sequence ID" value="PHH70377.1"/>
    <property type="molecule type" value="Genomic_DNA"/>
</dbReference>
<dbReference type="GO" id="GO:0005525">
    <property type="term" value="F:GTP binding"/>
    <property type="evidence" value="ECO:0007669"/>
    <property type="project" value="UniProtKB-KW"/>
</dbReference>
<keyword evidence="14" id="KW-1185">Reference proteome</keyword>
<evidence type="ECO:0000256" key="4">
    <source>
        <dbReference type="ARBA" id="ARBA00022692"/>
    </source>
</evidence>
<comment type="caution">
    <text evidence="13">The sequence shown here is derived from an EMBL/GenBank/DDBJ whole genome shotgun (WGS) entry which is preliminary data.</text>
</comment>
<organism evidence="13 14">
    <name type="scientific">Ophiocordyceps camponoti-rufipedis</name>
    <dbReference type="NCBI Taxonomy" id="2004952"/>
    <lineage>
        <taxon>Eukaryota</taxon>
        <taxon>Fungi</taxon>
        <taxon>Dikarya</taxon>
        <taxon>Ascomycota</taxon>
        <taxon>Pezizomycotina</taxon>
        <taxon>Sordariomycetes</taxon>
        <taxon>Hypocreomycetidae</taxon>
        <taxon>Hypocreales</taxon>
        <taxon>Ophiocordycipitaceae</taxon>
        <taxon>Ophiocordyceps</taxon>
    </lineage>
</organism>
<dbReference type="Pfam" id="PF09439">
    <property type="entry name" value="SRPRB"/>
    <property type="match status" value="1"/>
</dbReference>
<evidence type="ECO:0000256" key="1">
    <source>
        <dbReference type="ARBA" id="ARBA00004389"/>
    </source>
</evidence>
<feature type="region of interest" description="Disordered" evidence="11">
    <location>
        <begin position="71"/>
        <end position="117"/>
    </location>
</feature>
<dbReference type="SUPFAM" id="SSF52540">
    <property type="entry name" value="P-loop containing nucleoside triphosphate hydrolases"/>
    <property type="match status" value="1"/>
</dbReference>
<evidence type="ECO:0000313" key="14">
    <source>
        <dbReference type="Proteomes" id="UP000226431"/>
    </source>
</evidence>
<keyword evidence="5" id="KW-0547">Nucleotide-binding</keyword>
<keyword evidence="7 12" id="KW-1133">Transmembrane helix</keyword>
<proteinExistence type="inferred from homology"/>
<dbReference type="InterPro" id="IPR027417">
    <property type="entry name" value="P-loop_NTPase"/>
</dbReference>
<evidence type="ECO:0000256" key="11">
    <source>
        <dbReference type="SAM" id="MobiDB-lite"/>
    </source>
</evidence>
<evidence type="ECO:0000256" key="10">
    <source>
        <dbReference type="ARBA" id="ARBA00023170"/>
    </source>
</evidence>
<evidence type="ECO:0000256" key="5">
    <source>
        <dbReference type="ARBA" id="ARBA00022741"/>
    </source>
</evidence>
<comment type="similarity">
    <text evidence="2">Belongs to the SRP receptor beta subunit family.</text>
</comment>
<dbReference type="OrthoDB" id="41266at2759"/>
<comment type="subcellular location">
    <subcellularLocation>
        <location evidence="1">Endoplasmic reticulum membrane</location>
        <topology evidence="1">Single-pass membrane protein</topology>
    </subcellularLocation>
</comment>
<keyword evidence="10" id="KW-0675">Receptor</keyword>
<keyword evidence="8" id="KW-0342">GTP-binding</keyword>
<evidence type="ECO:0000256" key="3">
    <source>
        <dbReference type="ARBA" id="ARBA00020256"/>
    </source>
</evidence>
<evidence type="ECO:0000256" key="2">
    <source>
        <dbReference type="ARBA" id="ARBA00005619"/>
    </source>
</evidence>
<protein>
    <recommendedName>
        <fullName evidence="3">Signal recognition particle receptor subunit beta</fullName>
    </recommendedName>
</protein>
<keyword evidence="4 12" id="KW-0812">Transmembrane</keyword>